<protein>
    <submittedName>
        <fullName evidence="2">Uncharacterized protein</fullName>
    </submittedName>
</protein>
<keyword evidence="3" id="KW-1185">Reference proteome</keyword>
<gene>
    <name evidence="2" type="ORF">BTUL_0027g00240</name>
</gene>
<evidence type="ECO:0000256" key="1">
    <source>
        <dbReference type="SAM" id="MobiDB-lite"/>
    </source>
</evidence>
<dbReference type="OrthoDB" id="3504058at2759"/>
<comment type="caution">
    <text evidence="2">The sequence shown here is derived from an EMBL/GenBank/DDBJ whole genome shotgun (WGS) entry which is preliminary data.</text>
</comment>
<reference evidence="2 3" key="1">
    <citation type="submission" date="2017-12" db="EMBL/GenBank/DDBJ databases">
        <title>Comparative genomics of Botrytis spp.</title>
        <authorList>
            <person name="Valero-Jimenez C.A."/>
            <person name="Tapia P."/>
            <person name="Veloso J."/>
            <person name="Silva-Moreno E."/>
            <person name="Staats M."/>
            <person name="Valdes J.H."/>
            <person name="Van Kan J.A.L."/>
        </authorList>
    </citation>
    <scope>NUCLEOTIDE SEQUENCE [LARGE SCALE GENOMIC DNA]</scope>
    <source>
        <strain evidence="2 3">Bt9001</strain>
    </source>
</reference>
<accession>A0A4Z1EW23</accession>
<name>A0A4Z1EW23_9HELO</name>
<dbReference type="Proteomes" id="UP000297777">
    <property type="component" value="Unassembled WGS sequence"/>
</dbReference>
<evidence type="ECO:0000313" key="2">
    <source>
        <dbReference type="EMBL" id="TGO16495.1"/>
    </source>
</evidence>
<feature type="region of interest" description="Disordered" evidence="1">
    <location>
        <begin position="1"/>
        <end position="25"/>
    </location>
</feature>
<organism evidence="2 3">
    <name type="scientific">Botrytis tulipae</name>
    <dbReference type="NCBI Taxonomy" id="87230"/>
    <lineage>
        <taxon>Eukaryota</taxon>
        <taxon>Fungi</taxon>
        <taxon>Dikarya</taxon>
        <taxon>Ascomycota</taxon>
        <taxon>Pezizomycotina</taxon>
        <taxon>Leotiomycetes</taxon>
        <taxon>Helotiales</taxon>
        <taxon>Sclerotiniaceae</taxon>
        <taxon>Botrytis</taxon>
    </lineage>
</organism>
<proteinExistence type="predicted"/>
<dbReference type="EMBL" id="PQXH01000027">
    <property type="protein sequence ID" value="TGO16495.1"/>
    <property type="molecule type" value="Genomic_DNA"/>
</dbReference>
<sequence length="67" mass="7487">MYRSSNIVNANSSTPKMLTGNTNDSMIQTIPNANPNANAKEIPYPEPQAFELPFLKQDYAPNKFVIE</sequence>
<evidence type="ECO:0000313" key="3">
    <source>
        <dbReference type="Proteomes" id="UP000297777"/>
    </source>
</evidence>
<dbReference type="AlphaFoldDB" id="A0A4Z1EW23"/>